<gene>
    <name evidence="1" type="ORF">DK846_16530</name>
</gene>
<dbReference type="OrthoDB" id="117799at2157"/>
<dbReference type="RefSeq" id="WP_109970095.1">
    <property type="nucleotide sequence ID" value="NZ_CP176093.1"/>
</dbReference>
<dbReference type="PROSITE" id="PS51257">
    <property type="entry name" value="PROKAR_LIPOPROTEIN"/>
    <property type="match status" value="1"/>
</dbReference>
<accession>A0A2V2N3I0</accession>
<evidence type="ECO:0000313" key="1">
    <source>
        <dbReference type="EMBL" id="PWR70031.1"/>
    </source>
</evidence>
<dbReference type="EMBL" id="QGMY01000017">
    <property type="protein sequence ID" value="PWR70031.1"/>
    <property type="molecule type" value="Genomic_DNA"/>
</dbReference>
<organism evidence="1 2">
    <name type="scientific">Methanospirillum lacunae</name>
    <dbReference type="NCBI Taxonomy" id="668570"/>
    <lineage>
        <taxon>Archaea</taxon>
        <taxon>Methanobacteriati</taxon>
        <taxon>Methanobacteriota</taxon>
        <taxon>Stenosarchaea group</taxon>
        <taxon>Methanomicrobia</taxon>
        <taxon>Methanomicrobiales</taxon>
        <taxon>Methanospirillaceae</taxon>
        <taxon>Methanospirillum</taxon>
    </lineage>
</organism>
<name>A0A2V2N3I0_9EURY</name>
<dbReference type="AlphaFoldDB" id="A0A2V2N3I0"/>
<protein>
    <recommendedName>
        <fullName evidence="3">Lipocalin-like domain-containing protein</fullName>
    </recommendedName>
</protein>
<evidence type="ECO:0000313" key="2">
    <source>
        <dbReference type="Proteomes" id="UP000245657"/>
    </source>
</evidence>
<keyword evidence="2" id="KW-1185">Reference proteome</keyword>
<evidence type="ECO:0008006" key="3">
    <source>
        <dbReference type="Google" id="ProtNLM"/>
    </source>
</evidence>
<reference evidence="1 2" key="1">
    <citation type="submission" date="2018-05" db="EMBL/GenBank/DDBJ databases">
        <title>Draft genome of Methanospirillum lacunae Ki8-1.</title>
        <authorList>
            <person name="Dueholm M.S."/>
            <person name="Nielsen P.H."/>
            <person name="Bakmann L.F."/>
            <person name="Otzen D.E."/>
        </authorList>
    </citation>
    <scope>NUCLEOTIDE SEQUENCE [LARGE SCALE GENOMIC DNA]</scope>
    <source>
        <strain evidence="1 2">Ki8-1</strain>
    </source>
</reference>
<sequence length="139" mass="15255">MRTGFILACLLLCGCFGCSLVTAESPEYPNLVGTWTGVSSGYYEKMDRIFNETQGLPYTMTIPEQQGRIFKGSLNATGEKFTANYTFSGIIDHDMTTIYLAEKGTGMDIGHIVSPNEIEFIGLGLEDSSTAVINFVRKE</sequence>
<dbReference type="Proteomes" id="UP000245657">
    <property type="component" value="Unassembled WGS sequence"/>
</dbReference>
<dbReference type="GeneID" id="97547563"/>
<comment type="caution">
    <text evidence="1">The sequence shown here is derived from an EMBL/GenBank/DDBJ whole genome shotgun (WGS) entry which is preliminary data.</text>
</comment>
<proteinExistence type="predicted"/>